<evidence type="ECO:0000259" key="7">
    <source>
        <dbReference type="PROSITE" id="PS50850"/>
    </source>
</evidence>
<evidence type="ECO:0000256" key="5">
    <source>
        <dbReference type="ARBA" id="ARBA00023136"/>
    </source>
</evidence>
<keyword evidence="3 6" id="KW-0812">Transmembrane</keyword>
<dbReference type="HOGENOM" id="CLU_000960_28_2_11"/>
<dbReference type="InterPro" id="IPR020846">
    <property type="entry name" value="MFS_dom"/>
</dbReference>
<dbReference type="Gene3D" id="1.20.1250.20">
    <property type="entry name" value="MFS general substrate transporter like domains"/>
    <property type="match status" value="1"/>
</dbReference>
<dbReference type="PROSITE" id="PS50850">
    <property type="entry name" value="MFS"/>
    <property type="match status" value="1"/>
</dbReference>
<evidence type="ECO:0000313" key="8">
    <source>
        <dbReference type="EMBL" id="EFV11925.2"/>
    </source>
</evidence>
<dbReference type="InterPro" id="IPR036259">
    <property type="entry name" value="MFS_trans_sf"/>
</dbReference>
<accession>E5XUT7</accession>
<feature type="transmembrane region" description="Helical" evidence="6">
    <location>
        <begin position="365"/>
        <end position="389"/>
    </location>
</feature>
<feature type="transmembrane region" description="Helical" evidence="6">
    <location>
        <begin position="120"/>
        <end position="138"/>
    </location>
</feature>
<dbReference type="Proteomes" id="UP000004816">
    <property type="component" value="Unassembled WGS sequence"/>
</dbReference>
<name>E5XUT7_SEGRC</name>
<feature type="transmembrane region" description="Helical" evidence="6">
    <location>
        <begin position="59"/>
        <end position="78"/>
    </location>
</feature>
<organism evidence="8 9">
    <name type="scientific">Segniliparus rugosus (strain ATCC BAA-974 / DSM 45345 / CCUG 50838 / CIP 108380 / JCM 13579 / CDC 945)</name>
    <dbReference type="NCBI Taxonomy" id="679197"/>
    <lineage>
        <taxon>Bacteria</taxon>
        <taxon>Bacillati</taxon>
        <taxon>Actinomycetota</taxon>
        <taxon>Actinomycetes</taxon>
        <taxon>Mycobacteriales</taxon>
        <taxon>Segniliparaceae</taxon>
        <taxon>Segniliparus</taxon>
    </lineage>
</organism>
<keyword evidence="9" id="KW-1185">Reference proteome</keyword>
<dbReference type="GO" id="GO:0022857">
    <property type="term" value="F:transmembrane transporter activity"/>
    <property type="evidence" value="ECO:0007669"/>
    <property type="project" value="InterPro"/>
</dbReference>
<reference evidence="8 9" key="1">
    <citation type="journal article" date="2011" name="Stand. Genomic Sci.">
        <title>High quality draft genome sequence of Segniliparus rugosus CDC 945(T)= (ATCC BAA-974(T)).</title>
        <authorList>
            <person name="Earl A.M."/>
            <person name="Desjardins C.A."/>
            <person name="Fitzgerald M.G."/>
            <person name="Arachchi H.M."/>
            <person name="Zeng Q."/>
            <person name="Mehta T."/>
            <person name="Griggs A."/>
            <person name="Birren B.W."/>
            <person name="Toney N.C."/>
            <person name="Carr J."/>
            <person name="Posey J."/>
            <person name="Butler W.R."/>
        </authorList>
    </citation>
    <scope>NUCLEOTIDE SEQUENCE [LARGE SCALE GENOMIC DNA]</scope>
    <source>
        <strain evidence="9">ATCC BAA-974 / DSM 45345 / CCUG 50838 / CIP 108380 / JCM 13579 / CDC 945</strain>
    </source>
</reference>
<evidence type="ECO:0000313" key="9">
    <source>
        <dbReference type="Proteomes" id="UP000004816"/>
    </source>
</evidence>
<proteinExistence type="predicted"/>
<keyword evidence="2" id="KW-0813">Transport</keyword>
<dbReference type="PANTHER" id="PTHR42718">
    <property type="entry name" value="MAJOR FACILITATOR SUPERFAMILY MULTIDRUG TRANSPORTER MFSC"/>
    <property type="match status" value="1"/>
</dbReference>
<dbReference type="STRING" id="679197.HMPREF9336_03259"/>
<feature type="transmembrane region" description="Helical" evidence="6">
    <location>
        <begin position="432"/>
        <end position="451"/>
    </location>
</feature>
<dbReference type="OrthoDB" id="7375466at2"/>
<feature type="transmembrane region" description="Helical" evidence="6">
    <location>
        <begin position="238"/>
        <end position="256"/>
    </location>
</feature>
<feature type="transmembrane region" description="Helical" evidence="6">
    <location>
        <begin position="20"/>
        <end position="39"/>
    </location>
</feature>
<dbReference type="SUPFAM" id="SSF103473">
    <property type="entry name" value="MFS general substrate transporter"/>
    <property type="match status" value="1"/>
</dbReference>
<keyword evidence="5 6" id="KW-0472">Membrane</keyword>
<evidence type="ECO:0000256" key="2">
    <source>
        <dbReference type="ARBA" id="ARBA00022448"/>
    </source>
</evidence>
<feature type="transmembrane region" description="Helical" evidence="6">
    <location>
        <begin position="341"/>
        <end position="359"/>
    </location>
</feature>
<feature type="transmembrane region" description="Helical" evidence="6">
    <location>
        <begin position="276"/>
        <end position="297"/>
    </location>
</feature>
<feature type="transmembrane region" description="Helical" evidence="6">
    <location>
        <begin position="208"/>
        <end position="226"/>
    </location>
</feature>
<dbReference type="AlphaFoldDB" id="E5XUT7"/>
<dbReference type="PRINTS" id="PR01036">
    <property type="entry name" value="TCRTETB"/>
</dbReference>
<dbReference type="eggNOG" id="COG0477">
    <property type="taxonomic scope" value="Bacteria"/>
</dbReference>
<feature type="transmembrane region" description="Helical" evidence="6">
    <location>
        <begin position="303"/>
        <end position="329"/>
    </location>
</feature>
<evidence type="ECO:0000256" key="3">
    <source>
        <dbReference type="ARBA" id="ARBA00022692"/>
    </source>
</evidence>
<feature type="domain" description="Major facilitator superfamily (MFS) profile" evidence="7">
    <location>
        <begin position="21"/>
        <end position="456"/>
    </location>
</feature>
<dbReference type="Gene3D" id="1.20.1720.10">
    <property type="entry name" value="Multidrug resistance protein D"/>
    <property type="match status" value="1"/>
</dbReference>
<dbReference type="PANTHER" id="PTHR42718:SF9">
    <property type="entry name" value="MAJOR FACILITATOR SUPERFAMILY MULTIDRUG TRANSPORTER MFSC"/>
    <property type="match status" value="1"/>
</dbReference>
<gene>
    <name evidence="8" type="ORF">HMPREF9336_03259</name>
</gene>
<feature type="transmembrane region" description="Helical" evidence="6">
    <location>
        <begin position="401"/>
        <end position="420"/>
    </location>
</feature>
<feature type="transmembrane region" description="Helical" evidence="6">
    <location>
        <begin position="150"/>
        <end position="169"/>
    </location>
</feature>
<evidence type="ECO:0000256" key="4">
    <source>
        <dbReference type="ARBA" id="ARBA00022989"/>
    </source>
</evidence>
<keyword evidence="4 6" id="KW-1133">Transmembrane helix</keyword>
<comment type="subcellular location">
    <subcellularLocation>
        <location evidence="1">Cell membrane</location>
        <topology evidence="1">Multi-pass membrane protein</topology>
    </subcellularLocation>
</comment>
<dbReference type="InterPro" id="IPR011701">
    <property type="entry name" value="MFS"/>
</dbReference>
<protein>
    <submittedName>
        <fullName evidence="8">Drug:H+ antiporter-2 (14 Spanner) (DHA2) family drug resistance MFS transporter</fullName>
    </submittedName>
</protein>
<evidence type="ECO:0000256" key="1">
    <source>
        <dbReference type="ARBA" id="ARBA00004651"/>
    </source>
</evidence>
<dbReference type="EMBL" id="ACZI02000001">
    <property type="protein sequence ID" value="EFV11925.2"/>
    <property type="molecule type" value="Genomic_DNA"/>
</dbReference>
<sequence length="461" mass="46232">MTGRPAPAAPAAQRPVRPAVVLVICCVSIFVVILDASIVNVALPAISKGIGGDEGSMQWIIDGYALAMASFLISSGVLADRGGRRRFFRFGLVLFGLGSLLCSAAPTIHVLIAARVLQGFGGSMLNPVALAIIANVYVDPARRARAMGVWGAVLGVAMALGPVLGGFLVDSAGWPSIFWINVPVCAVAVWAARFLPESFGDRGRRLDIRGQACTVGAMFALVLAIIELPRLGAGSPWIWAAFGASGVCAAAAVAAMSRAEHPFIDVRSFRNPQYVVANLCGFAGAGGQGVLVFALSLSLQASFGLSATAAGLYLLPMAVGTFVCSAISGRAVARVGTIPPLFAGGLGIAASGATLLAFSPTSWETLVGVALFGAGLGLANAPTAIMGIAGMGANAGAASGVVATCRQLGIGVGVALAGSLADPSEGKVAPSWVVLCVCGALVAASASALWLRSDVAGASSA</sequence>
<dbReference type="GO" id="GO:0005886">
    <property type="term" value="C:plasma membrane"/>
    <property type="evidence" value="ECO:0007669"/>
    <property type="project" value="UniProtKB-SubCell"/>
</dbReference>
<feature type="transmembrane region" description="Helical" evidence="6">
    <location>
        <begin position="175"/>
        <end position="196"/>
    </location>
</feature>
<dbReference type="Pfam" id="PF07690">
    <property type="entry name" value="MFS_1"/>
    <property type="match status" value="1"/>
</dbReference>
<evidence type="ECO:0000256" key="6">
    <source>
        <dbReference type="SAM" id="Phobius"/>
    </source>
</evidence>
<comment type="caution">
    <text evidence="8">The sequence shown here is derived from an EMBL/GenBank/DDBJ whole genome shotgun (WGS) entry which is preliminary data.</text>
</comment>
<feature type="transmembrane region" description="Helical" evidence="6">
    <location>
        <begin position="90"/>
        <end position="114"/>
    </location>
</feature>